<sequence length="818" mass="91856">MQNLKDIIDLDVVVEKITDGQVMIRTDLELNLVGVEKAQIEEYDVQRDRISNIGVHAKDPEVARFESHSQALGQHCQMRRLTQTSSLGTVYGMSQEVTMTVSQHSVFGYNRSYITTDGVPSPSAIERRLKELATATEIREQKVGRFFNSVFTAGYYDNPVALLVVLYMLRDRVYMAEKLNQHDHMVVIPVNKVREIVNIGQDNMTPALREQIFKGPNGVGCSPADWTLGYWFDDMKQWLAGTRPEYITTDGLQSRERDPTYQDQAYRRPIKVWHMNTYDDGHSKSGKSFGEHFGFKNGKYMVPGAINKIHADTEKYLSPATYQIPVTDIAIDEYGQVWGHINCAGLTPKEVAILNFSLRGNVRVTPFLIDQDVKLDIAHGSVNAYFMDEGSYALDYTFNSGEVGTLINKLVATHRWYEDALAAQRSLKFWACQPSTETVESHWWTGVQRTLSLPKLGLKRAVFHFLLEGEAVCLSTDSLREYRIESAPTGSNIFSSLFYNTAWYWGEFMFVFNKQNMDKLIMAINCPVDNMLNVHKRADSMVSALTGKAIPVPPYSGVGTYLRGGLESNYKNIVKFGHIGIDNLTDYGYTLAGNDVYLNNVVAPGCVGLITGLGGTLLADTPYANVFTMNTAVMKTSFASKRIGMNYNDLWAFGGWNGHDTEYLHPLRKGRHKIFAANGVHIAMPPVAPVGVEAPVSYTVETVRPRKHMFGIDWYRQIDKRLTFYWSRCTSTPARDLDYHSPPAAFTRAGQIVPQTFAMAVTTVENYSAQLVAEYDYITSHFRVRDLSAGVALPVATAELQSQLPVTEEMEAVEVVAQ</sequence>
<accession>A0A6B9ELT0</accession>
<organism evidence="1 2">
    <name type="scientific">Cronartium ribicola totivirus 3</name>
    <dbReference type="NCBI Taxonomy" id="2687249"/>
    <lineage>
        <taxon>Viruses</taxon>
        <taxon>Riboviria</taxon>
        <taxon>Orthornavirae</taxon>
        <taxon>Duplornaviricota</taxon>
        <taxon>Chrymotiviricetes</taxon>
        <taxon>Ghabrivirales</taxon>
        <taxon>Alphatotivirineae</taxon>
        <taxon>Orthototiviridae</taxon>
        <taxon>Totivirus</taxon>
        <taxon>Totivirus nijyuni</taxon>
    </lineage>
</organism>
<name>A0A6B9ELT0_9VIRU</name>
<reference evidence="1" key="2">
    <citation type="submission" date="2019-05" db="EMBL/GenBank/DDBJ databases">
        <authorList>
            <person name="Liu J.-J."/>
        </authorList>
    </citation>
    <scope>NUCLEOTIDE SEQUENCE</scope>
    <source>
        <strain evidence="1">SC2</strain>
    </source>
</reference>
<protein>
    <submittedName>
        <fullName evidence="1">Putative capsid protein</fullName>
    </submittedName>
</protein>
<dbReference type="Gene3D" id="3.90.1840.10">
    <property type="entry name" value="Major capsid protein"/>
    <property type="match status" value="2"/>
</dbReference>
<dbReference type="InterPro" id="IPR036332">
    <property type="entry name" value="Major_coat_LA-virus_sf"/>
</dbReference>
<evidence type="ECO:0000313" key="2">
    <source>
        <dbReference type="Proteomes" id="UP001180426"/>
    </source>
</evidence>
<keyword evidence="2" id="KW-1185">Reference proteome</keyword>
<proteinExistence type="predicted"/>
<dbReference type="Proteomes" id="UP001180426">
    <property type="component" value="Segment"/>
</dbReference>
<reference evidence="1" key="1">
    <citation type="journal article" date="2019" name="Virol. J.">
        <title>Characterization of Cronartium ribicola dsRNAs reveals novel members of the family Totiviridae and viral association with fungal virulence.</title>
        <authorList>
            <person name="Liu J.J."/>
            <person name="Xiang Y."/>
            <person name="Sniezko R.A."/>
            <person name="Schoettle A.W."/>
            <person name="Williams H."/>
            <person name="Zamany A."/>
        </authorList>
    </citation>
    <scope>NUCLEOTIDE SEQUENCE</scope>
    <source>
        <strain evidence="1">SC2</strain>
    </source>
</reference>
<evidence type="ECO:0000313" key="1">
    <source>
        <dbReference type="EMBL" id="QGX74231.1"/>
    </source>
</evidence>
<dbReference type="EMBL" id="MK967420">
    <property type="protein sequence ID" value="QGX74231.1"/>
    <property type="molecule type" value="Genomic_RNA"/>
</dbReference>